<dbReference type="KEGG" id="csy:CENSYa_1112"/>
<evidence type="ECO:0000313" key="1">
    <source>
        <dbReference type="EMBL" id="ABK77741.1"/>
    </source>
</evidence>
<gene>
    <name evidence="1" type="ordered locus">CENSYa_1112</name>
</gene>
<dbReference type="EnsemblBacteria" id="ABK77741">
    <property type="protein sequence ID" value="ABK77741"/>
    <property type="gene ID" value="CENSYa_1112"/>
</dbReference>
<name>A0RWM4_CENSY</name>
<organism evidence="1 2">
    <name type="scientific">Cenarchaeum symbiosum (strain A)</name>
    <dbReference type="NCBI Taxonomy" id="414004"/>
    <lineage>
        <taxon>Archaea</taxon>
        <taxon>Nitrososphaerota</taxon>
        <taxon>Candidatus Cenarchaeales</taxon>
        <taxon>Candidatus Cenarchaeaceae</taxon>
        <taxon>Candidatus Cenarchaeum</taxon>
    </lineage>
</organism>
<proteinExistence type="predicted"/>
<dbReference type="HOGENOM" id="CLU_1140532_0_0_2"/>
<dbReference type="STRING" id="414004.CENSYa_1112"/>
<keyword evidence="2" id="KW-1185">Reference proteome</keyword>
<accession>A0RWM4</accession>
<reference evidence="1 2" key="1">
    <citation type="journal article" date="2006" name="Proc. Natl. Acad. Sci. U.S.A.">
        <title>Genomic analysis of the uncultivated marine crenarchaeote Cenarchaeum symbiosum.</title>
        <authorList>
            <person name="Hallam S.J."/>
            <person name="Konstantinidis K.T."/>
            <person name="Putnam N."/>
            <person name="Schleper C."/>
            <person name="Watanabe Y."/>
            <person name="Sugahara J."/>
            <person name="Preston C."/>
            <person name="de la Torre J."/>
            <person name="Richardson P.M."/>
            <person name="DeLong E.F."/>
        </authorList>
    </citation>
    <scope>NUCLEOTIDE SEQUENCE [LARGE SCALE GENOMIC DNA]</scope>
    <source>
        <strain evidence="2">A</strain>
    </source>
</reference>
<dbReference type="AlphaFoldDB" id="A0RWM4"/>
<dbReference type="EMBL" id="DP000238">
    <property type="protein sequence ID" value="ABK77741.1"/>
    <property type="molecule type" value="Genomic_DNA"/>
</dbReference>
<dbReference type="Proteomes" id="UP000000758">
    <property type="component" value="Chromosome"/>
</dbReference>
<protein>
    <submittedName>
        <fullName evidence="1">Uncharacterized protein</fullName>
    </submittedName>
</protein>
<evidence type="ECO:0000313" key="2">
    <source>
        <dbReference type="Proteomes" id="UP000000758"/>
    </source>
</evidence>
<sequence>MARRIFSTCMDRLVRRADALPMQGSGTSFASSRRANSALPPRTVHNIEQPLVLFITLSKVSLFLEFLPSNWFPLVVDRYLALCCRHTASLDNLSPCPINSISVGICRAHSSMCWAGLNLYLYPSFGASTQPVLPCVGPDNLSPESSGRAYARFCGDVPTDALGLGKFTLPACSKMGHRQSHLYQPGAHNPMTGTCAECDGPIGQKYEPMKDWKMKSPLCGKCYSKGLFNHYPGDHVRVNLDLD</sequence>